<evidence type="ECO:0000313" key="6">
    <source>
        <dbReference type="Proteomes" id="UP000284702"/>
    </source>
</evidence>
<evidence type="ECO:0000313" key="5">
    <source>
        <dbReference type="EMBL" id="RQM27961.1"/>
    </source>
</evidence>
<dbReference type="SUPFAM" id="SSF56112">
    <property type="entry name" value="Protein kinase-like (PK-like)"/>
    <property type="match status" value="1"/>
</dbReference>
<name>A0A3R8DIJ2_APHAT</name>
<dbReference type="VEuPathDB" id="FungiDB:H257_01613"/>
<sequence length="787" mass="87194">MSLVTCPNQCSHRGKCASLRQLAARQEANGVILPPSVYGSNPNAISTWDADTIFGFPRLVTVPTLTTDCEDVLFPPRINKNKQSTQFALMCVWMPDGSCIAAMDQYYQPLGTRLPTNGTFPSCTFDGSLVNLTSVYVLESLPTGTSVMYDSILPSPFTRVVTSSMTNLGIQRLGNELDIDLFDEDKMQLPVLELYVILSLSSNFIGNSAVHLNESESLKTLNLSYNRISRLANMTLPSTLEILNMSGNALKDDLVFPPTPSLEVLYVEDISSNSINTIADVKWPSTMTTLYLDGNNISHLYLRFNSTLRYLCVGRNPLAKITATQKMLDRFQHHAHLNDAAMCPYANTTYPALSCTSRLPCNYSLGGLPVSIVRDSAADEALFLATPEDDRLPTLYISLVVFGAAVAIVLASVWMELKRRERRRRDDLDWQSNGSPDNRPTLADSAELLNDIRFDPTYKAYCIPSAAVTRDRLIARGGYGVVYLGSWRAGKGSAAVPVAMKRLLPDRLAHIHNIEDFMDEIRLNSRLSHPNIVTFYGYTWTSLHNLSMVSEFMGRGDLWTLLEQGKQQQADLPWNISPAFRLNWSVESTPKPPPVLPTETKSEGLVDSTCEVSKERLLRDVVQALVYLHSQDIIHRDLKAKNVMLGVSNEAKLTDFGTSRECLTSVTMTAEIGTVAWIAPEILKGVRYSAKADMYSLGVVLSEMDTLQVPYSNSNQPVYGSPKALDVAKTRIALLVVSGDLKPEFTPTCPPCIFVIAQRCLAYNPDDRPTAAEVLSWLNQLRLPVMS</sequence>
<evidence type="ECO:0000256" key="1">
    <source>
        <dbReference type="ARBA" id="ARBA00022614"/>
    </source>
</evidence>
<keyword evidence="3" id="KW-1133">Transmembrane helix</keyword>
<dbReference type="InterPro" id="IPR051681">
    <property type="entry name" value="Ser/Thr_Kinases-Pseudokinases"/>
</dbReference>
<accession>A0A3R8DIJ2</accession>
<dbReference type="EMBL" id="MZMZ02001912">
    <property type="protein sequence ID" value="RQM27961.1"/>
    <property type="molecule type" value="Genomic_DNA"/>
</dbReference>
<organism evidence="5 6">
    <name type="scientific">Aphanomyces astaci</name>
    <name type="common">Crayfish plague agent</name>
    <dbReference type="NCBI Taxonomy" id="112090"/>
    <lineage>
        <taxon>Eukaryota</taxon>
        <taxon>Sar</taxon>
        <taxon>Stramenopiles</taxon>
        <taxon>Oomycota</taxon>
        <taxon>Saprolegniomycetes</taxon>
        <taxon>Saprolegniales</taxon>
        <taxon>Verrucalvaceae</taxon>
        <taxon>Aphanomyces</taxon>
    </lineage>
</organism>
<feature type="domain" description="Protein kinase" evidence="4">
    <location>
        <begin position="468"/>
        <end position="786"/>
    </location>
</feature>
<dbReference type="InterPro" id="IPR011009">
    <property type="entry name" value="Kinase-like_dom_sf"/>
</dbReference>
<feature type="transmembrane region" description="Helical" evidence="3">
    <location>
        <begin position="395"/>
        <end position="415"/>
    </location>
</feature>
<evidence type="ECO:0000256" key="3">
    <source>
        <dbReference type="SAM" id="Phobius"/>
    </source>
</evidence>
<evidence type="ECO:0000256" key="2">
    <source>
        <dbReference type="ARBA" id="ARBA00022737"/>
    </source>
</evidence>
<dbReference type="Proteomes" id="UP000284702">
    <property type="component" value="Unassembled WGS sequence"/>
</dbReference>
<dbReference type="PROSITE" id="PS51450">
    <property type="entry name" value="LRR"/>
    <property type="match status" value="1"/>
</dbReference>
<gene>
    <name evidence="5" type="ORF">B5M09_000884</name>
</gene>
<dbReference type="PROSITE" id="PS50011">
    <property type="entry name" value="PROTEIN_KINASE_DOM"/>
    <property type="match status" value="1"/>
</dbReference>
<keyword evidence="3" id="KW-0812">Transmembrane</keyword>
<dbReference type="GO" id="GO:0004674">
    <property type="term" value="F:protein serine/threonine kinase activity"/>
    <property type="evidence" value="ECO:0007669"/>
    <property type="project" value="TreeGrafter"/>
</dbReference>
<dbReference type="InterPro" id="IPR001245">
    <property type="entry name" value="Ser-Thr/Tyr_kinase_cat_dom"/>
</dbReference>
<proteinExistence type="predicted"/>
<dbReference type="SMART" id="SM00220">
    <property type="entry name" value="S_TKc"/>
    <property type="match status" value="1"/>
</dbReference>
<dbReference type="GO" id="GO:0005524">
    <property type="term" value="F:ATP binding"/>
    <property type="evidence" value="ECO:0007669"/>
    <property type="project" value="InterPro"/>
</dbReference>
<dbReference type="InterPro" id="IPR001611">
    <property type="entry name" value="Leu-rich_rpt"/>
</dbReference>
<reference evidence="5" key="1">
    <citation type="submission" date="2018-07" db="EMBL/GenBank/DDBJ databases">
        <title>Annotation of Aphanomyces astaci genome assembly.</title>
        <authorList>
            <person name="Studholme D.J."/>
        </authorList>
    </citation>
    <scope>NUCLEOTIDE SEQUENCE [LARGE SCALE GENOMIC DNA]</scope>
    <source>
        <strain evidence="5">Pc</strain>
    </source>
</reference>
<keyword evidence="6" id="KW-1185">Reference proteome</keyword>
<keyword evidence="3" id="KW-0472">Membrane</keyword>
<dbReference type="PROSITE" id="PS00108">
    <property type="entry name" value="PROTEIN_KINASE_ST"/>
    <property type="match status" value="1"/>
</dbReference>
<dbReference type="PANTHER" id="PTHR44329:SF214">
    <property type="entry name" value="PROTEIN KINASE DOMAIN-CONTAINING PROTEIN"/>
    <property type="match status" value="1"/>
</dbReference>
<dbReference type="SUPFAM" id="SSF52075">
    <property type="entry name" value="Outer arm dynein light chain 1"/>
    <property type="match status" value="1"/>
</dbReference>
<dbReference type="InterPro" id="IPR032675">
    <property type="entry name" value="LRR_dom_sf"/>
</dbReference>
<protein>
    <recommendedName>
        <fullName evidence="4">Protein kinase domain-containing protein</fullName>
    </recommendedName>
</protein>
<comment type="caution">
    <text evidence="5">The sequence shown here is derived from an EMBL/GenBank/DDBJ whole genome shotgun (WGS) entry which is preliminary data.</text>
</comment>
<keyword evidence="2" id="KW-0677">Repeat</keyword>
<dbReference type="Gene3D" id="1.10.510.10">
    <property type="entry name" value="Transferase(Phosphotransferase) domain 1"/>
    <property type="match status" value="2"/>
</dbReference>
<keyword evidence="1" id="KW-0433">Leucine-rich repeat</keyword>
<dbReference type="PANTHER" id="PTHR44329">
    <property type="entry name" value="SERINE/THREONINE-PROTEIN KINASE TNNI3K-RELATED"/>
    <property type="match status" value="1"/>
</dbReference>
<evidence type="ECO:0000259" key="4">
    <source>
        <dbReference type="PROSITE" id="PS50011"/>
    </source>
</evidence>
<dbReference type="InterPro" id="IPR000719">
    <property type="entry name" value="Prot_kinase_dom"/>
</dbReference>
<dbReference type="InterPro" id="IPR008271">
    <property type="entry name" value="Ser/Thr_kinase_AS"/>
</dbReference>
<dbReference type="Gene3D" id="3.80.10.10">
    <property type="entry name" value="Ribonuclease Inhibitor"/>
    <property type="match status" value="1"/>
</dbReference>
<dbReference type="AlphaFoldDB" id="A0A3R8DIJ2"/>
<dbReference type="Pfam" id="PF07714">
    <property type="entry name" value="PK_Tyr_Ser-Thr"/>
    <property type="match status" value="1"/>
</dbReference>